<dbReference type="Gene3D" id="3.40.50.360">
    <property type="match status" value="1"/>
</dbReference>
<reference evidence="4 5" key="1">
    <citation type="submission" date="2016-11" db="EMBL/GenBank/DDBJ databases">
        <authorList>
            <person name="Jaros S."/>
            <person name="Januszkiewicz K."/>
            <person name="Wedrychowicz H."/>
        </authorList>
    </citation>
    <scope>NUCLEOTIDE SEQUENCE [LARGE SCALE GENOMIC DNA]</scope>
    <source>
        <strain evidence="4 5">DSM 21637</strain>
    </source>
</reference>
<dbReference type="AlphaFoldDB" id="A0A1K1TCT6"/>
<dbReference type="SUPFAM" id="SSF52218">
    <property type="entry name" value="Flavoproteins"/>
    <property type="match status" value="1"/>
</dbReference>
<dbReference type="GO" id="GO:0016491">
    <property type="term" value="F:oxidoreductase activity"/>
    <property type="evidence" value="ECO:0007669"/>
    <property type="project" value="TreeGrafter"/>
</dbReference>
<keyword evidence="2" id="KW-0288">FMN</keyword>
<dbReference type="PANTHER" id="PTHR19384">
    <property type="entry name" value="NITRIC OXIDE SYNTHASE-RELATED"/>
    <property type="match status" value="1"/>
</dbReference>
<evidence type="ECO:0000313" key="5">
    <source>
        <dbReference type="Proteomes" id="UP000182350"/>
    </source>
</evidence>
<dbReference type="Pfam" id="PF00258">
    <property type="entry name" value="Flavodoxin_1"/>
    <property type="match status" value="1"/>
</dbReference>
<evidence type="ECO:0000259" key="3">
    <source>
        <dbReference type="PROSITE" id="PS50902"/>
    </source>
</evidence>
<dbReference type="STRING" id="1122209.SAMN02745752_00073"/>
<feature type="domain" description="Flavodoxin-like" evidence="3">
    <location>
        <begin position="4"/>
        <end position="144"/>
    </location>
</feature>
<dbReference type="PROSITE" id="PS50902">
    <property type="entry name" value="FLAVODOXIN_LIKE"/>
    <property type="match status" value="1"/>
</dbReference>
<dbReference type="RefSeq" id="WP_072324344.1">
    <property type="nucleotide sequence ID" value="NZ_FPJW01000001.1"/>
</dbReference>
<evidence type="ECO:0000256" key="1">
    <source>
        <dbReference type="ARBA" id="ARBA00022630"/>
    </source>
</evidence>
<sequence>MADILVLVGSVYGGAEEVAEQAVQVAESRGFKVRMTTSPVLQDLDGRSALLVVTSTTGSGELPDAIQPLYAALQNNPASLSGRPLGIIALGDSSYGETFCAAGQLFEELMSGLGAVCLQEMLRIDALEHFQATDAAREWIDGWLEALQEFNGRD</sequence>
<name>A0A1K1TCT6_9GAMM</name>
<dbReference type="GO" id="GO:0005829">
    <property type="term" value="C:cytosol"/>
    <property type="evidence" value="ECO:0007669"/>
    <property type="project" value="TreeGrafter"/>
</dbReference>
<evidence type="ECO:0000256" key="2">
    <source>
        <dbReference type="ARBA" id="ARBA00022643"/>
    </source>
</evidence>
<protein>
    <submittedName>
        <fullName evidence="4">Flavodoxin</fullName>
    </submittedName>
</protein>
<evidence type="ECO:0000313" key="4">
    <source>
        <dbReference type="EMBL" id="SFW98455.1"/>
    </source>
</evidence>
<organism evidence="4 5">
    <name type="scientific">Marinospirillum alkaliphilum DSM 21637</name>
    <dbReference type="NCBI Taxonomy" id="1122209"/>
    <lineage>
        <taxon>Bacteria</taxon>
        <taxon>Pseudomonadati</taxon>
        <taxon>Pseudomonadota</taxon>
        <taxon>Gammaproteobacteria</taxon>
        <taxon>Oceanospirillales</taxon>
        <taxon>Oceanospirillaceae</taxon>
        <taxon>Marinospirillum</taxon>
    </lineage>
</organism>
<accession>A0A1K1TCT6</accession>
<dbReference type="InterPro" id="IPR008254">
    <property type="entry name" value="Flavodoxin/NO_synth"/>
</dbReference>
<keyword evidence="5" id="KW-1185">Reference proteome</keyword>
<gene>
    <name evidence="4" type="ORF">SAMN02745752_00073</name>
</gene>
<keyword evidence="1" id="KW-0285">Flavoprotein</keyword>
<dbReference type="Proteomes" id="UP000182350">
    <property type="component" value="Unassembled WGS sequence"/>
</dbReference>
<dbReference type="InterPro" id="IPR029039">
    <property type="entry name" value="Flavoprotein-like_sf"/>
</dbReference>
<dbReference type="GO" id="GO:0050660">
    <property type="term" value="F:flavin adenine dinucleotide binding"/>
    <property type="evidence" value="ECO:0007669"/>
    <property type="project" value="TreeGrafter"/>
</dbReference>
<dbReference type="EMBL" id="FPJW01000001">
    <property type="protein sequence ID" value="SFW98455.1"/>
    <property type="molecule type" value="Genomic_DNA"/>
</dbReference>
<dbReference type="GO" id="GO:0010181">
    <property type="term" value="F:FMN binding"/>
    <property type="evidence" value="ECO:0007669"/>
    <property type="project" value="InterPro"/>
</dbReference>
<proteinExistence type="predicted"/>